<organism evidence="5 6">
    <name type="scientific">Mongoliitalea lutea</name>
    <dbReference type="NCBI Taxonomy" id="849756"/>
    <lineage>
        <taxon>Bacteria</taxon>
        <taxon>Pseudomonadati</taxon>
        <taxon>Bacteroidota</taxon>
        <taxon>Cytophagia</taxon>
        <taxon>Cytophagales</taxon>
        <taxon>Cyclobacteriaceae</taxon>
        <taxon>Mongoliitalea</taxon>
    </lineage>
</organism>
<dbReference type="PANTHER" id="PTHR43833:SF9">
    <property type="entry name" value="POTASSIUM CHANNEL PROTEIN YUGO-RELATED"/>
    <property type="match status" value="1"/>
</dbReference>
<dbReference type="InterPro" id="IPR006037">
    <property type="entry name" value="RCK_C"/>
</dbReference>
<dbReference type="Gene3D" id="3.40.50.720">
    <property type="entry name" value="NAD(P)-binding Rossmann-like Domain"/>
    <property type="match status" value="2"/>
</dbReference>
<evidence type="ECO:0000313" key="6">
    <source>
        <dbReference type="Proteomes" id="UP000642809"/>
    </source>
</evidence>
<sequence length="562" mass="63019">MKILLTQISYFIKNKPDRRNLKLLFNFTIVLFLIIAIFTAAFHYLMYLEGREYSWLTGLYWTLTVMSTLGFGDITFETDLGRTYSVFVLLTGMLFLLILFPFTFINFFYSPWMKAQEQTRVPKELEEGTKGHVILTNYDPVTQALIKKLNRINVPYVVLVKTFEEGLKLREMDIRVMLGELDDPKTYINARVNDALLVATTTTDVMNTSVAFTVREVSPRVPIIASCNFEASEDILELAGCNHVLRLGENMGIFLARRASGGDASAQIIGKFEDLHIAEASVKGSQLVGKQLRETQLREQVGVSVLGIWERGYFETAFPETLIEENTVLVLAGTEEQIENYNKNYCVKKPTTAPLVIIGGGRVGRATGRALAARGLDYRIVEKVQERIKDTGKYVYGDAADYETLCRAGIQEAPCVIVSTHEDDVNTYLTIYCRKLRPDIQVITRATYDRNLSTIHRAGADFVLSYASMGSNNILNLLNRSDTLMVAEGLDLIKIKVPEALAGKTIAESDIRKETGCTVIALKRAGGMEVNPEPTCILEEGTEMVLIGTVEAENKFFKEYKV</sequence>
<dbReference type="PANTHER" id="PTHR43833">
    <property type="entry name" value="POTASSIUM CHANNEL PROTEIN 2-RELATED-RELATED"/>
    <property type="match status" value="1"/>
</dbReference>
<feature type="transmembrane region" description="Helical" evidence="2">
    <location>
        <begin position="53"/>
        <end position="72"/>
    </location>
</feature>
<dbReference type="PROSITE" id="PS51201">
    <property type="entry name" value="RCK_N"/>
    <property type="match status" value="1"/>
</dbReference>
<gene>
    <name evidence="5" type="ORF">GCM10008106_14590</name>
</gene>
<feature type="domain" description="RCK C-terminal" evidence="4">
    <location>
        <begin position="263"/>
        <end position="347"/>
    </location>
</feature>
<dbReference type="Pfam" id="PF02080">
    <property type="entry name" value="TrkA_C"/>
    <property type="match status" value="2"/>
</dbReference>
<dbReference type="Gene3D" id="1.10.287.70">
    <property type="match status" value="1"/>
</dbReference>
<reference evidence="5" key="1">
    <citation type="journal article" date="2014" name="Int. J. Syst. Evol. Microbiol.">
        <title>Complete genome sequence of Corynebacterium casei LMG S-19264T (=DSM 44701T), isolated from a smear-ripened cheese.</title>
        <authorList>
            <consortium name="US DOE Joint Genome Institute (JGI-PGF)"/>
            <person name="Walter F."/>
            <person name="Albersmeier A."/>
            <person name="Kalinowski J."/>
            <person name="Ruckert C."/>
        </authorList>
    </citation>
    <scope>NUCLEOTIDE SEQUENCE</scope>
    <source>
        <strain evidence="5">KCTC 23224</strain>
    </source>
</reference>
<dbReference type="Pfam" id="PF02254">
    <property type="entry name" value="TrkA_N"/>
    <property type="match status" value="2"/>
</dbReference>
<dbReference type="InterPro" id="IPR050721">
    <property type="entry name" value="Trk_Ktr_HKT_K-transport"/>
</dbReference>
<keyword evidence="2" id="KW-1133">Transmembrane helix</keyword>
<dbReference type="SUPFAM" id="SSF51735">
    <property type="entry name" value="NAD(P)-binding Rossmann-fold domains"/>
    <property type="match status" value="2"/>
</dbReference>
<dbReference type="GO" id="GO:0006813">
    <property type="term" value="P:potassium ion transport"/>
    <property type="evidence" value="ECO:0007669"/>
    <property type="project" value="InterPro"/>
</dbReference>
<feature type="domain" description="RCK C-terminal" evidence="4">
    <location>
        <begin position="479"/>
        <end position="562"/>
    </location>
</feature>
<protein>
    <submittedName>
        <fullName evidence="5">Potassium transporter</fullName>
    </submittedName>
</protein>
<dbReference type="InterPro" id="IPR013099">
    <property type="entry name" value="K_chnl_dom"/>
</dbReference>
<dbReference type="InterPro" id="IPR036721">
    <property type="entry name" value="RCK_C_sf"/>
</dbReference>
<dbReference type="InterPro" id="IPR036291">
    <property type="entry name" value="NAD(P)-bd_dom_sf"/>
</dbReference>
<proteinExistence type="predicted"/>
<keyword evidence="2" id="KW-0812">Transmembrane</keyword>
<dbReference type="SUPFAM" id="SSF81324">
    <property type="entry name" value="Voltage-gated potassium channels"/>
    <property type="match status" value="1"/>
</dbReference>
<keyword evidence="6" id="KW-1185">Reference proteome</keyword>
<dbReference type="Proteomes" id="UP000642809">
    <property type="component" value="Unassembled WGS sequence"/>
</dbReference>
<evidence type="ECO:0000256" key="2">
    <source>
        <dbReference type="SAM" id="Phobius"/>
    </source>
</evidence>
<dbReference type="EMBL" id="BMYF01000007">
    <property type="protein sequence ID" value="GHB34371.1"/>
    <property type="molecule type" value="Genomic_DNA"/>
</dbReference>
<keyword evidence="2" id="KW-0472">Membrane</keyword>
<dbReference type="Gene3D" id="3.30.70.1450">
    <property type="entry name" value="Regulator of K+ conductance, C-terminal domain"/>
    <property type="match status" value="2"/>
</dbReference>
<dbReference type="Pfam" id="PF07885">
    <property type="entry name" value="Ion_trans_2"/>
    <property type="match status" value="1"/>
</dbReference>
<dbReference type="AlphaFoldDB" id="A0A8J3CWC3"/>
<evidence type="ECO:0000256" key="1">
    <source>
        <dbReference type="ARBA" id="ARBA00004651"/>
    </source>
</evidence>
<dbReference type="SUPFAM" id="SSF116726">
    <property type="entry name" value="TrkA C-terminal domain-like"/>
    <property type="match status" value="2"/>
</dbReference>
<dbReference type="RefSeq" id="WP_189580060.1">
    <property type="nucleotide sequence ID" value="NZ_BMYF01000007.1"/>
</dbReference>
<dbReference type="GO" id="GO:0005886">
    <property type="term" value="C:plasma membrane"/>
    <property type="evidence" value="ECO:0007669"/>
    <property type="project" value="UniProtKB-SubCell"/>
</dbReference>
<comment type="subcellular location">
    <subcellularLocation>
        <location evidence="1">Cell membrane</location>
        <topology evidence="1">Multi-pass membrane protein</topology>
    </subcellularLocation>
</comment>
<evidence type="ECO:0000259" key="4">
    <source>
        <dbReference type="PROSITE" id="PS51202"/>
    </source>
</evidence>
<comment type="caution">
    <text evidence="5">The sequence shown here is derived from an EMBL/GenBank/DDBJ whole genome shotgun (WGS) entry which is preliminary data.</text>
</comment>
<feature type="transmembrane region" description="Helical" evidence="2">
    <location>
        <begin position="21"/>
        <end position="47"/>
    </location>
</feature>
<dbReference type="GO" id="GO:0008324">
    <property type="term" value="F:monoatomic cation transmembrane transporter activity"/>
    <property type="evidence" value="ECO:0007669"/>
    <property type="project" value="InterPro"/>
</dbReference>
<evidence type="ECO:0000259" key="3">
    <source>
        <dbReference type="PROSITE" id="PS51201"/>
    </source>
</evidence>
<feature type="transmembrane region" description="Helical" evidence="2">
    <location>
        <begin position="84"/>
        <end position="109"/>
    </location>
</feature>
<name>A0A8J3CWC3_9BACT</name>
<evidence type="ECO:0000313" key="5">
    <source>
        <dbReference type="EMBL" id="GHB34371.1"/>
    </source>
</evidence>
<accession>A0A8J3CWC3</accession>
<dbReference type="PROSITE" id="PS51202">
    <property type="entry name" value="RCK_C"/>
    <property type="match status" value="2"/>
</dbReference>
<feature type="domain" description="RCK N-terminal" evidence="3">
    <location>
        <begin position="352"/>
        <end position="464"/>
    </location>
</feature>
<dbReference type="InterPro" id="IPR003148">
    <property type="entry name" value="RCK_N"/>
</dbReference>
<reference evidence="5" key="2">
    <citation type="submission" date="2020-09" db="EMBL/GenBank/DDBJ databases">
        <authorList>
            <person name="Sun Q."/>
            <person name="Kim S."/>
        </authorList>
    </citation>
    <scope>NUCLEOTIDE SEQUENCE</scope>
    <source>
        <strain evidence="5">KCTC 23224</strain>
    </source>
</reference>